<evidence type="ECO:0000313" key="2">
    <source>
        <dbReference type="EMBL" id="OKA08878.1"/>
    </source>
</evidence>
<evidence type="ECO:0000313" key="3">
    <source>
        <dbReference type="Proteomes" id="UP000076321"/>
    </source>
</evidence>
<proteinExistence type="predicted"/>
<name>A0A154MFY0_9PSEU</name>
<dbReference type="Proteomes" id="UP000076321">
    <property type="component" value="Unassembled WGS sequence"/>
</dbReference>
<comment type="caution">
    <text evidence="1">The sequence shown here is derived from an EMBL/GenBank/DDBJ whole genome shotgun (WGS) entry which is preliminary data.</text>
</comment>
<organism evidence="1 3">
    <name type="scientific">Amycolatopsis regifaucium</name>
    <dbReference type="NCBI Taxonomy" id="546365"/>
    <lineage>
        <taxon>Bacteria</taxon>
        <taxon>Bacillati</taxon>
        <taxon>Actinomycetota</taxon>
        <taxon>Actinomycetes</taxon>
        <taxon>Pseudonocardiales</taxon>
        <taxon>Pseudonocardiaceae</taxon>
        <taxon>Amycolatopsis</taxon>
    </lineage>
</organism>
<evidence type="ECO:0000313" key="1">
    <source>
        <dbReference type="EMBL" id="KZB83414.1"/>
    </source>
</evidence>
<reference evidence="1 3" key="1">
    <citation type="submission" date="2015-12" db="EMBL/GenBank/DDBJ databases">
        <title>Amycolatopsis regifaucium genome sequencing and assembly.</title>
        <authorList>
            <person name="Mayilraj S."/>
        </authorList>
    </citation>
    <scope>NUCLEOTIDE SEQUENCE [LARGE SCALE GENOMIC DNA]</scope>
    <source>
        <strain evidence="1 3">GY080</strain>
    </source>
</reference>
<accession>A0A154MFY0</accession>
<sequence>MSIGDTGSQVAASPYSTGGGGTVFEHRYAATVLGCLLTGDSVPGLGDDAGPIMVRFQASAVSPVDDLLVEGRVPDGAIRRMSVGVRRAPAFVASEAPSEHLFASYLRVVTQHWEEVIAGRWRLALVVASPNPAARQLRALCVIAQATDNEPAFRAKVVEPGVASQSVRARLGHVDTLVQAAAARANIDSTVIEPNVLAWRLLSTLRPLEVRLEGPDQSDRTIAVRQLRPATREGTPAAADKLFTRLAELTGQYAPAGAEVTERLLRRDLAGIALARSPSFPQSWSLLDRLAQRLRDRTRFNLTDDQQVLEIPRTEARSALTTAMQTAAVGPAILIVRGEPDVGKSALTLRAAENMSAAGAAVTSVSLQDLPVDMLSLETVLGGQLVDVLSATATADTRLLVLDGAESVLEGRSTLLTELTIAALRAGLSVIAVTREDAAAAVANAMRSAQAAAGSAVLCEHYVPRLLPSEAEQIAAVFPVLSRIGQDLRAAWLLGRPGLVELLLRAHVAWRLPDGPISEADLFAAIWDQVVRRGGEHPPGGPSPEARERALTSLARTLLLPGGNHTLPNPTVLPSLRSDGLLLAPGPTSAWHSGDAFASDVVRDLALTRLLIIDGWQLLLDAGAPRFALRAARAACQAALSAAGENTEPPRARLQAVFDRLANQHGVRWAEVPLEAMLTHGEAEAVLRRAWPSLLAEQRSGLRTLLRLALHRYSDHEWGDPAALGPLVALTYCGDAEVGQHDRYDRDTGEQVRKVVLAWLRGLIKIKAGTLPLRQRVRDRLLATSPEDHDEFAVEALAMLGPDLDHHAEAFLRKLADDGGGYLAPAVESAGAVIALSEYQPQLLLTLAEAYYIESHDAEHMGSWGLLDEGIRHHARVGGGGPPLAGWYFGPFYRLLHARTGNALAMVNRMLDCAATVRVGAHPDQPADADAPELSPLGLELDLPGVGVRHCVGDGHVWAWYRGSSVGPYPCISALLAVERFADELVDTLGVSLARVAEILLRDCHNLAMPALVVGLLVRHLDRAGDMLDRWLVRPELWHLETSRAVGEHFHVQGPDPTDLVGRHRRRASFQDVVGEMTVTAMLAGDHDRLAVLAARGDELVERARELVAGTDDEAADLLMIQGWAAQFHAENYRLSRTEDGHIRFEWAVPEDIAAGLTHTHEELARGDIALRLHQTYTRSEDRVAPVDTLVDDLLLARDLAEHPAVRGPAHPADPVAAVAAAAVIAHAQGRAQLPDEDLRWAANVLIDVATSPRVGELSRSVTIDPDGADRSAAVALPTLLLPAFDHIQLNRQGIEEALLASATSLFDEVRAAFVLGVEPIWSAPCTPNPPAETCRHQLAWAAVEQGLRDCRLGSWDQATQQRLTDPLDPPYETTLPAVPTELLLVNRLTAPLVAAAAAARRGSCIATTAARLRDVLFDAHRRGTDHWATKGYNRHHNRHRDRVVRVLIETAIDGGPTPLASYVRAFTTNARALDELLHDLRQLFTYDDTLRTSLLPVWRLIMTTALDALEGGATLPSRHHWRDGALVGLLPTPQIAISDTNPTATLERVRAHWLDPDDIADLAVRWLKLARGESKAVDAVTDLANCAPPAWQATTGLTWAEDAINGEYAAIAGRCWVLPEWLKTVHGSGQLDVQGVARWHRLVDGLAAHGDHRAVKLQQRVE</sequence>
<dbReference type="EMBL" id="LOBU02000010">
    <property type="protein sequence ID" value="OKA08878.1"/>
    <property type="molecule type" value="Genomic_DNA"/>
</dbReference>
<protein>
    <submittedName>
        <fullName evidence="1">Uncharacterized protein</fullName>
    </submittedName>
</protein>
<keyword evidence="4" id="KW-1185">Reference proteome</keyword>
<reference evidence="2 4" key="2">
    <citation type="submission" date="2016-11" db="EMBL/GenBank/DDBJ databases">
        <title>Genome sequencing of Amycolatopsis regifaucium.</title>
        <authorList>
            <person name="Mayilraj S."/>
            <person name="Kaur N."/>
        </authorList>
    </citation>
    <scope>NUCLEOTIDE SEQUENCE [LARGE SCALE GENOMIC DNA]</scope>
    <source>
        <strain evidence="2 4">GY080</strain>
    </source>
</reference>
<dbReference type="RefSeq" id="WP_061989248.1">
    <property type="nucleotide sequence ID" value="NZ_FOPQ01000014.1"/>
</dbReference>
<dbReference type="Proteomes" id="UP000186883">
    <property type="component" value="Unassembled WGS sequence"/>
</dbReference>
<gene>
    <name evidence="2" type="ORF">ATP06_0211015</name>
    <name evidence="1" type="ORF">AVL48_04550</name>
</gene>
<evidence type="ECO:0000313" key="4">
    <source>
        <dbReference type="Proteomes" id="UP000186883"/>
    </source>
</evidence>
<dbReference type="OrthoDB" id="3310744at2"/>
<dbReference type="EMBL" id="LQCI01000023">
    <property type="protein sequence ID" value="KZB83414.1"/>
    <property type="molecule type" value="Genomic_DNA"/>
</dbReference>